<keyword evidence="2" id="KW-1185">Reference proteome</keyword>
<comment type="caution">
    <text evidence="1">The sequence shown here is derived from an EMBL/GenBank/DDBJ whole genome shotgun (WGS) entry which is preliminary data.</text>
</comment>
<sequence>MSSLVIVEVKLRKVQESWKSHLRGSSWSFITSSELPIVRIVELQLVATETCRACVGVPQQRGGKLLLHLAALYNPTVLLLCTTLLDRALSLTAVNTKQSLTGINLFDRPTQIS</sequence>
<name>A0ABR2U209_9ROSI</name>
<proteinExistence type="predicted"/>
<accession>A0ABR2U209</accession>
<protein>
    <submittedName>
        <fullName evidence="1">Uncharacterized protein</fullName>
    </submittedName>
</protein>
<gene>
    <name evidence="1" type="ORF">V6N11_071999</name>
</gene>
<dbReference type="Proteomes" id="UP001396334">
    <property type="component" value="Unassembled WGS sequence"/>
</dbReference>
<dbReference type="EMBL" id="JBBPBN010000003">
    <property type="protein sequence ID" value="KAK9043664.1"/>
    <property type="molecule type" value="Genomic_DNA"/>
</dbReference>
<evidence type="ECO:0000313" key="1">
    <source>
        <dbReference type="EMBL" id="KAK9043664.1"/>
    </source>
</evidence>
<reference evidence="1 2" key="1">
    <citation type="journal article" date="2024" name="G3 (Bethesda)">
        <title>Genome assembly of Hibiscus sabdariffa L. provides insights into metabolisms of medicinal natural products.</title>
        <authorList>
            <person name="Kim T."/>
        </authorList>
    </citation>
    <scope>NUCLEOTIDE SEQUENCE [LARGE SCALE GENOMIC DNA]</scope>
    <source>
        <strain evidence="1">TK-2024</strain>
        <tissue evidence="1">Old leaves</tissue>
    </source>
</reference>
<evidence type="ECO:0000313" key="2">
    <source>
        <dbReference type="Proteomes" id="UP001396334"/>
    </source>
</evidence>
<organism evidence="1 2">
    <name type="scientific">Hibiscus sabdariffa</name>
    <name type="common">roselle</name>
    <dbReference type="NCBI Taxonomy" id="183260"/>
    <lineage>
        <taxon>Eukaryota</taxon>
        <taxon>Viridiplantae</taxon>
        <taxon>Streptophyta</taxon>
        <taxon>Embryophyta</taxon>
        <taxon>Tracheophyta</taxon>
        <taxon>Spermatophyta</taxon>
        <taxon>Magnoliopsida</taxon>
        <taxon>eudicotyledons</taxon>
        <taxon>Gunneridae</taxon>
        <taxon>Pentapetalae</taxon>
        <taxon>rosids</taxon>
        <taxon>malvids</taxon>
        <taxon>Malvales</taxon>
        <taxon>Malvaceae</taxon>
        <taxon>Malvoideae</taxon>
        <taxon>Hibiscus</taxon>
    </lineage>
</organism>